<evidence type="ECO:0000313" key="2">
    <source>
        <dbReference type="Proteomes" id="UP001199106"/>
    </source>
</evidence>
<dbReference type="AlphaFoldDB" id="A0AAD4FCT5"/>
<sequence>MAAFGIVTTSIPAKVTKPLAKTEAQTKAKVQDIRSNNETLAAISGLDEEDVKYSQ</sequence>
<gene>
    <name evidence="1" type="ORF">G6011_05531</name>
</gene>
<protein>
    <submittedName>
        <fullName evidence="1">Uncharacterized protein</fullName>
    </submittedName>
</protein>
<proteinExistence type="predicted"/>
<dbReference type="Proteomes" id="UP001199106">
    <property type="component" value="Unassembled WGS sequence"/>
</dbReference>
<reference evidence="1" key="1">
    <citation type="submission" date="2021-07" db="EMBL/GenBank/DDBJ databases">
        <title>Genome Resource of American Ginseng Black Spot Pathogen Alternaria panax.</title>
        <authorList>
            <person name="Qiu C."/>
            <person name="Wang W."/>
            <person name="Liu Z."/>
        </authorList>
    </citation>
    <scope>NUCLEOTIDE SEQUENCE</scope>
    <source>
        <strain evidence="1">BNCC115425</strain>
    </source>
</reference>
<dbReference type="EMBL" id="JAANER010000007">
    <property type="protein sequence ID" value="KAG9187660.1"/>
    <property type="molecule type" value="Genomic_DNA"/>
</dbReference>
<accession>A0AAD4FCT5</accession>
<organism evidence="1 2">
    <name type="scientific">Alternaria panax</name>
    <dbReference type="NCBI Taxonomy" id="48097"/>
    <lineage>
        <taxon>Eukaryota</taxon>
        <taxon>Fungi</taxon>
        <taxon>Dikarya</taxon>
        <taxon>Ascomycota</taxon>
        <taxon>Pezizomycotina</taxon>
        <taxon>Dothideomycetes</taxon>
        <taxon>Pleosporomycetidae</taxon>
        <taxon>Pleosporales</taxon>
        <taxon>Pleosporineae</taxon>
        <taxon>Pleosporaceae</taxon>
        <taxon>Alternaria</taxon>
        <taxon>Alternaria sect. Panax</taxon>
    </lineage>
</organism>
<keyword evidence="2" id="KW-1185">Reference proteome</keyword>
<evidence type="ECO:0000313" key="1">
    <source>
        <dbReference type="EMBL" id="KAG9187660.1"/>
    </source>
</evidence>
<comment type="caution">
    <text evidence="1">The sequence shown here is derived from an EMBL/GenBank/DDBJ whole genome shotgun (WGS) entry which is preliminary data.</text>
</comment>
<name>A0AAD4FCT5_9PLEO</name>